<keyword evidence="1" id="KW-0472">Membrane</keyword>
<dbReference type="KEGG" id="fpf:DCC35_13570"/>
<reference evidence="2 3" key="1">
    <citation type="submission" date="2018-04" db="EMBL/GenBank/DDBJ databases">
        <title>Complete genome uncultured novel isolate.</title>
        <authorList>
            <person name="Merlino G."/>
        </authorList>
    </citation>
    <scope>NUCLEOTIDE SEQUENCE [LARGE SCALE GENOMIC DNA]</scope>
    <source>
        <strain evidence="3">R1DC9</strain>
    </source>
</reference>
<accession>A0A4D7K8T6</accession>
<feature type="transmembrane region" description="Helical" evidence="1">
    <location>
        <begin position="120"/>
        <end position="137"/>
    </location>
</feature>
<organism evidence="2 3">
    <name type="scientific">Mangrovivirga cuniculi</name>
    <dbReference type="NCBI Taxonomy" id="2715131"/>
    <lineage>
        <taxon>Bacteria</taxon>
        <taxon>Pseudomonadati</taxon>
        <taxon>Bacteroidota</taxon>
        <taxon>Cytophagia</taxon>
        <taxon>Cytophagales</taxon>
        <taxon>Mangrovivirgaceae</taxon>
        <taxon>Mangrovivirga</taxon>
    </lineage>
</organism>
<dbReference type="InterPro" id="IPR025058">
    <property type="entry name" value="DUF3995"/>
</dbReference>
<evidence type="ECO:0000256" key="1">
    <source>
        <dbReference type="SAM" id="Phobius"/>
    </source>
</evidence>
<dbReference type="EMBL" id="CP028923">
    <property type="protein sequence ID" value="QCK15698.1"/>
    <property type="molecule type" value="Genomic_DNA"/>
</dbReference>
<keyword evidence="1" id="KW-0812">Transmembrane</keyword>
<gene>
    <name evidence="2" type="ORF">DCC35_13570</name>
</gene>
<proteinExistence type="predicted"/>
<evidence type="ECO:0000313" key="3">
    <source>
        <dbReference type="Proteomes" id="UP000298616"/>
    </source>
</evidence>
<keyword evidence="3" id="KW-1185">Reference proteome</keyword>
<name>A0A4D7K8T6_9BACT</name>
<keyword evidence="1" id="KW-1133">Transmembrane helix</keyword>
<dbReference type="Pfam" id="PF13160">
    <property type="entry name" value="DUF3995"/>
    <property type="match status" value="1"/>
</dbReference>
<dbReference type="RefSeq" id="WP_137091295.1">
    <property type="nucleotide sequence ID" value="NZ_CP028923.1"/>
</dbReference>
<feature type="transmembrane region" description="Helical" evidence="1">
    <location>
        <begin position="48"/>
        <end position="66"/>
    </location>
</feature>
<protein>
    <submittedName>
        <fullName evidence="2">DUF3995 domain-containing protein</fullName>
    </submittedName>
</protein>
<dbReference type="OrthoDB" id="8590912at2"/>
<dbReference type="AlphaFoldDB" id="A0A4D7K8T6"/>
<feature type="transmembrane region" description="Helical" evidence="1">
    <location>
        <begin position="78"/>
        <end position="97"/>
    </location>
</feature>
<evidence type="ECO:0000313" key="2">
    <source>
        <dbReference type="EMBL" id="QCK15698.1"/>
    </source>
</evidence>
<sequence>MTLPLTLSFIFLILGLIHLNWVIGGEFGFAQSLPTKENGERVLNPKKADSAIVGLGLIFFSLFYIFKSGMIDHQIPQWVMKYGGWIIPAIFLLRAIGDFRYVGFFKKVRTTEFGKLDTKLFSPLCLVIGIVGIIIQLN</sequence>
<dbReference type="Proteomes" id="UP000298616">
    <property type="component" value="Chromosome"/>
</dbReference>